<dbReference type="Proteomes" id="UP000515733">
    <property type="component" value="Chromosome"/>
</dbReference>
<proteinExistence type="predicted"/>
<gene>
    <name evidence="2" type="ORF">DENOEST_1660</name>
</gene>
<evidence type="ECO:0000313" key="3">
    <source>
        <dbReference type="Proteomes" id="UP000515733"/>
    </source>
</evidence>
<evidence type="ECO:0000313" key="2">
    <source>
        <dbReference type="EMBL" id="CAB1368825.1"/>
    </source>
</evidence>
<accession>A0A6S6XVH5</accession>
<protein>
    <submittedName>
        <fullName evidence="2">Uncharacterized protein</fullName>
    </submittedName>
</protein>
<dbReference type="AlphaFoldDB" id="A0A6S6XVH5"/>
<evidence type="ECO:0000256" key="1">
    <source>
        <dbReference type="SAM" id="MobiDB-lite"/>
    </source>
</evidence>
<reference evidence="2 3" key="1">
    <citation type="submission" date="2020-03" db="EMBL/GenBank/DDBJ databases">
        <authorList>
            <consortium name="Genoscope - CEA"/>
            <person name="William W."/>
        </authorList>
    </citation>
    <scope>NUCLEOTIDE SEQUENCE [LARGE SCALE GENOMIC DNA]</scope>
    <source>
        <strain evidence="3">DSM 16959</strain>
    </source>
</reference>
<feature type="compositionally biased region" description="Basic and acidic residues" evidence="1">
    <location>
        <begin position="17"/>
        <end position="36"/>
    </location>
</feature>
<feature type="region of interest" description="Disordered" evidence="1">
    <location>
        <begin position="1"/>
        <end position="58"/>
    </location>
</feature>
<dbReference type="EMBL" id="LR778301">
    <property type="protein sequence ID" value="CAB1368825.1"/>
    <property type="molecule type" value="Genomic_DNA"/>
</dbReference>
<sequence>MTNMSRKTHQAGSRNPEYSDVKIGDIEQTDHRDKLLYRRSGTPPLDETTAEPGLSNQL</sequence>
<dbReference type="KEGG" id="doe:DENOEST_1660"/>
<feature type="compositionally biased region" description="Polar residues" evidence="1">
    <location>
        <begin position="1"/>
        <end position="13"/>
    </location>
</feature>
<organism evidence="2 3">
    <name type="scientific">Denitratisoma oestradiolicum</name>
    <dbReference type="NCBI Taxonomy" id="311182"/>
    <lineage>
        <taxon>Bacteria</taxon>
        <taxon>Pseudomonadati</taxon>
        <taxon>Pseudomonadota</taxon>
        <taxon>Betaproteobacteria</taxon>
        <taxon>Nitrosomonadales</taxon>
        <taxon>Sterolibacteriaceae</taxon>
        <taxon>Denitratisoma</taxon>
    </lineage>
</organism>
<name>A0A6S6XVH5_9PROT</name>
<keyword evidence="3" id="KW-1185">Reference proteome</keyword>